<reference evidence="3" key="2">
    <citation type="submission" date="2021-04" db="EMBL/GenBank/DDBJ databases">
        <title>Draft genome assembly of strain Phenylobacterium sp. 20VBR1 using MiniION and Illumina platforms.</title>
        <authorList>
            <person name="Thomas F.A."/>
            <person name="Krishnan K.P."/>
            <person name="Sinha R.K."/>
        </authorList>
    </citation>
    <scope>NUCLEOTIDE SEQUENCE</scope>
    <source>
        <strain evidence="3">20VBR1</strain>
    </source>
</reference>
<accession>A0A941HX10</accession>
<dbReference type="GO" id="GO:0004622">
    <property type="term" value="F:phosphatidylcholine lysophospholipase activity"/>
    <property type="evidence" value="ECO:0007669"/>
    <property type="project" value="TreeGrafter"/>
</dbReference>
<organism evidence="3 5">
    <name type="scientific">Phenylobacterium glaciei</name>
    <dbReference type="NCBI Taxonomy" id="2803784"/>
    <lineage>
        <taxon>Bacteria</taxon>
        <taxon>Pseudomonadati</taxon>
        <taxon>Pseudomonadota</taxon>
        <taxon>Alphaproteobacteria</taxon>
        <taxon>Caulobacterales</taxon>
        <taxon>Caulobacteraceae</taxon>
        <taxon>Phenylobacterium</taxon>
    </lineage>
</organism>
<dbReference type="EMBL" id="JAGSGD010000002">
    <property type="protein sequence ID" value="MBR7621514.1"/>
    <property type="molecule type" value="Genomic_DNA"/>
</dbReference>
<dbReference type="Proteomes" id="UP000622580">
    <property type="component" value="Unassembled WGS sequence"/>
</dbReference>
<keyword evidence="5" id="KW-1185">Reference proteome</keyword>
<protein>
    <recommendedName>
        <fullName evidence="2">SGNH hydrolase-type esterase domain-containing protein</fullName>
    </recommendedName>
</protein>
<evidence type="ECO:0000259" key="2">
    <source>
        <dbReference type="Pfam" id="PF13472"/>
    </source>
</evidence>
<dbReference type="AlphaFoldDB" id="A0A941HX10"/>
<dbReference type="InterPro" id="IPR051532">
    <property type="entry name" value="Ester_Hydrolysis_Enzymes"/>
</dbReference>
<feature type="signal peptide" evidence="1">
    <location>
        <begin position="1"/>
        <end position="20"/>
    </location>
</feature>
<dbReference type="PANTHER" id="PTHR30383">
    <property type="entry name" value="THIOESTERASE 1/PROTEASE 1/LYSOPHOSPHOLIPASE L1"/>
    <property type="match status" value="1"/>
</dbReference>
<name>A0A941HX10_9CAUL</name>
<dbReference type="Gene3D" id="3.40.50.1110">
    <property type="entry name" value="SGNH hydrolase"/>
    <property type="match status" value="1"/>
</dbReference>
<gene>
    <name evidence="4" type="ORF">JKL49_00310</name>
    <name evidence="3" type="ORF">JKL49_19135</name>
</gene>
<dbReference type="InterPro" id="IPR013830">
    <property type="entry name" value="SGNH_hydro"/>
</dbReference>
<evidence type="ECO:0000313" key="5">
    <source>
        <dbReference type="Proteomes" id="UP000622580"/>
    </source>
</evidence>
<proteinExistence type="predicted"/>
<feature type="domain" description="SGNH hydrolase-type esterase" evidence="2">
    <location>
        <begin position="62"/>
        <end position="204"/>
    </location>
</feature>
<dbReference type="PANTHER" id="PTHR30383:SF5">
    <property type="entry name" value="SGNH HYDROLASE-TYPE ESTERASE DOMAIN-CONTAINING PROTEIN"/>
    <property type="match status" value="1"/>
</dbReference>
<keyword evidence="1" id="KW-0732">Signal</keyword>
<reference evidence="4" key="1">
    <citation type="submission" date="2021-01" db="EMBL/GenBank/DDBJ databases">
        <title>Genome sequence of Phenylobacterium sp. 20VBR1 isolated from a valley glaceir, Ny-Alesund, Svalbard.</title>
        <authorList>
            <person name="Thomas F.A."/>
            <person name="Krishnan K.P."/>
            <person name="Sinha R.K."/>
        </authorList>
    </citation>
    <scope>NUCLEOTIDE SEQUENCE</scope>
    <source>
        <strain evidence="4">20VBR1</strain>
    </source>
</reference>
<feature type="chain" id="PRO_5044462978" description="SGNH hydrolase-type esterase domain-containing protein" evidence="1">
    <location>
        <begin position="21"/>
        <end position="227"/>
    </location>
</feature>
<dbReference type="SUPFAM" id="SSF52266">
    <property type="entry name" value="SGNH hydrolase"/>
    <property type="match status" value="1"/>
</dbReference>
<evidence type="ECO:0000313" key="4">
    <source>
        <dbReference type="EMBL" id="QQZ50232.1"/>
    </source>
</evidence>
<dbReference type="EMBL" id="CP068570">
    <property type="protein sequence ID" value="QQZ50232.1"/>
    <property type="molecule type" value="Genomic_DNA"/>
</dbReference>
<evidence type="ECO:0000256" key="1">
    <source>
        <dbReference type="SAM" id="SignalP"/>
    </source>
</evidence>
<evidence type="ECO:0000313" key="3">
    <source>
        <dbReference type="EMBL" id="MBR7621514.1"/>
    </source>
</evidence>
<dbReference type="Pfam" id="PF13472">
    <property type="entry name" value="Lipase_GDSL_2"/>
    <property type="match status" value="1"/>
</dbReference>
<dbReference type="InterPro" id="IPR036514">
    <property type="entry name" value="SGNH_hydro_sf"/>
</dbReference>
<dbReference type="RefSeq" id="WP_215343034.1">
    <property type="nucleotide sequence ID" value="NZ_JAGSGD010000002.1"/>
</dbReference>
<sequence>MSRSIAALLSLALLSLTAAAAPPETKFSPEIAHFAELDAATPPKPCGFLFIGSSSVRFWKTLDQDMAPYPVINRGFGGSQIADVTLYFDQVVAPYHPRAIFFYAGDNDINAGRTPAQATADFQAFLDLKDKRLGKTKVYFIALKPSKLRWDQFGKQGEANAAIKSLAAKRVDLDYVDVVPTMLEGGVPKDIFVGDGLHMTPAGYVLWTQVVRPVVEHEAKTGRACKG</sequence>